<feature type="compositionally biased region" description="Basic and acidic residues" evidence="1">
    <location>
        <begin position="40"/>
        <end position="65"/>
    </location>
</feature>
<accession>A0A1G2BR16</accession>
<sequence>MALPALKFEEHESKDVSPGQEDEIRLEWQLRLKPAIKVKNHQDLKPKPEEATGTEKSKAGEKPEGGKAAGPSNEAKSPETPEVPPGEEAGMRAAWQGRARADAETTQASKTNRPRTDIQPTPSLPIQPGQEKKETPEQTEERQESKLARWLRQKQKAKRQARSKEYEASGLSGSVEGKLKKLRQIKKIIRVIRAGSLVGVSLADIFFSLSALFLSLVGEWLISKFIPGYQLFPKDDPLVILDKILWYVGWAVVVSALLLIVALIIIIVYINQAPTNALRLLIS</sequence>
<dbReference type="Proteomes" id="UP000178109">
    <property type="component" value="Unassembled WGS sequence"/>
</dbReference>
<comment type="caution">
    <text evidence="3">The sequence shown here is derived from an EMBL/GenBank/DDBJ whole genome shotgun (WGS) entry which is preliminary data.</text>
</comment>
<feature type="region of interest" description="Disordered" evidence="1">
    <location>
        <begin position="35"/>
        <end position="165"/>
    </location>
</feature>
<gene>
    <name evidence="3" type="ORF">A3H70_03245</name>
</gene>
<evidence type="ECO:0000256" key="2">
    <source>
        <dbReference type="SAM" id="Phobius"/>
    </source>
</evidence>
<feature type="transmembrane region" description="Helical" evidence="2">
    <location>
        <begin position="191"/>
        <end position="217"/>
    </location>
</feature>
<reference evidence="3 4" key="1">
    <citation type="journal article" date="2016" name="Nat. Commun.">
        <title>Thousands of microbial genomes shed light on interconnected biogeochemical processes in an aquifer system.</title>
        <authorList>
            <person name="Anantharaman K."/>
            <person name="Brown C.T."/>
            <person name="Hug L.A."/>
            <person name="Sharon I."/>
            <person name="Castelle C.J."/>
            <person name="Probst A.J."/>
            <person name="Thomas B.C."/>
            <person name="Singh A."/>
            <person name="Wilkins M.J."/>
            <person name="Karaoz U."/>
            <person name="Brodie E.L."/>
            <person name="Williams K.H."/>
            <person name="Hubbard S.S."/>
            <person name="Banfield J.F."/>
        </authorList>
    </citation>
    <scope>NUCLEOTIDE SEQUENCE [LARGE SCALE GENOMIC DNA]</scope>
</reference>
<feature type="region of interest" description="Disordered" evidence="1">
    <location>
        <begin position="1"/>
        <end position="23"/>
    </location>
</feature>
<evidence type="ECO:0000313" key="3">
    <source>
        <dbReference type="EMBL" id="OGY91593.1"/>
    </source>
</evidence>
<dbReference type="AlphaFoldDB" id="A0A1G2BR16"/>
<protein>
    <submittedName>
        <fullName evidence="3">Uncharacterized protein</fullName>
    </submittedName>
</protein>
<keyword evidence="2" id="KW-0812">Transmembrane</keyword>
<dbReference type="STRING" id="1798553.A3H70_03245"/>
<evidence type="ECO:0000313" key="4">
    <source>
        <dbReference type="Proteomes" id="UP000178109"/>
    </source>
</evidence>
<proteinExistence type="predicted"/>
<feature type="transmembrane region" description="Helical" evidence="2">
    <location>
        <begin position="244"/>
        <end position="270"/>
    </location>
</feature>
<evidence type="ECO:0000256" key="1">
    <source>
        <dbReference type="SAM" id="MobiDB-lite"/>
    </source>
</evidence>
<name>A0A1G2BR16_9BACT</name>
<feature type="compositionally biased region" description="Basic residues" evidence="1">
    <location>
        <begin position="149"/>
        <end position="161"/>
    </location>
</feature>
<dbReference type="EMBL" id="MHKO01000042">
    <property type="protein sequence ID" value="OGY91593.1"/>
    <property type="molecule type" value="Genomic_DNA"/>
</dbReference>
<keyword evidence="2" id="KW-1133">Transmembrane helix</keyword>
<feature type="compositionally biased region" description="Basic and acidic residues" evidence="1">
    <location>
        <begin position="130"/>
        <end position="147"/>
    </location>
</feature>
<keyword evidence="2" id="KW-0472">Membrane</keyword>
<organism evidence="3 4">
    <name type="scientific">Candidatus Komeilibacteria bacterium RIFCSPLOWO2_02_FULL_48_11</name>
    <dbReference type="NCBI Taxonomy" id="1798553"/>
    <lineage>
        <taxon>Bacteria</taxon>
        <taxon>Candidatus Komeiliibacteriota</taxon>
    </lineage>
</organism>